<dbReference type="Proteomes" id="UP001732700">
    <property type="component" value="Chromosome 2A"/>
</dbReference>
<name>A0ACD5UE83_AVESA</name>
<proteinExistence type="predicted"/>
<keyword evidence="2" id="KW-1185">Reference proteome</keyword>
<organism evidence="1 2">
    <name type="scientific">Avena sativa</name>
    <name type="common">Oat</name>
    <dbReference type="NCBI Taxonomy" id="4498"/>
    <lineage>
        <taxon>Eukaryota</taxon>
        <taxon>Viridiplantae</taxon>
        <taxon>Streptophyta</taxon>
        <taxon>Embryophyta</taxon>
        <taxon>Tracheophyta</taxon>
        <taxon>Spermatophyta</taxon>
        <taxon>Magnoliopsida</taxon>
        <taxon>Liliopsida</taxon>
        <taxon>Poales</taxon>
        <taxon>Poaceae</taxon>
        <taxon>BOP clade</taxon>
        <taxon>Pooideae</taxon>
        <taxon>Poodae</taxon>
        <taxon>Poeae</taxon>
        <taxon>Poeae Chloroplast Group 1 (Aveneae type)</taxon>
        <taxon>Aveninae</taxon>
        <taxon>Avena</taxon>
    </lineage>
</organism>
<protein>
    <submittedName>
        <fullName evidence="1">Uncharacterized protein</fullName>
    </submittedName>
</protein>
<sequence>MASLFPSPPLAYTDAADPVAPPSDPTTSFLPSLLIIAALLAFVLLASVSIHTFLRYLSRSSPSPTTLPRTHRDQASAGTGDAELEENKPEGEEKRRRLIESLPRFTMASALAALPKSSPDCAVCLSPFTPEAELRLLPACRHAFHAECVDAWLRTTPTCPLCRATVALPHPSIAAILAAEPPPPSPEPPSRSRDRSRSFRVQMGSVSSRGSPATATAGNGGGGDSRTYSLGSFEYHIEEEVEAVVSRLARAVARTSDSIKEEKPAVQGSPLPPGETVAEAAGSPSRGWLREYVDRLASSASSLAFPGRWGSWWSQSNRNEEPWLWDTEAAAMPPPPPAPGSEEEEETAFMVLYRWIAAV</sequence>
<evidence type="ECO:0000313" key="2">
    <source>
        <dbReference type="Proteomes" id="UP001732700"/>
    </source>
</evidence>
<accession>A0ACD5UE83</accession>
<reference evidence="1" key="1">
    <citation type="submission" date="2021-05" db="EMBL/GenBank/DDBJ databases">
        <authorList>
            <person name="Scholz U."/>
            <person name="Mascher M."/>
            <person name="Fiebig A."/>
        </authorList>
    </citation>
    <scope>NUCLEOTIDE SEQUENCE [LARGE SCALE GENOMIC DNA]</scope>
</reference>
<reference evidence="1" key="2">
    <citation type="submission" date="2025-09" db="UniProtKB">
        <authorList>
            <consortium name="EnsemblPlants"/>
        </authorList>
    </citation>
    <scope>IDENTIFICATION</scope>
</reference>
<dbReference type="EnsemblPlants" id="AVESA.00010b.r2.2AG0236260.1">
    <property type="protein sequence ID" value="AVESA.00010b.r2.2AG0236260.1.CDS.1"/>
    <property type="gene ID" value="AVESA.00010b.r2.2AG0236260"/>
</dbReference>
<evidence type="ECO:0000313" key="1">
    <source>
        <dbReference type="EnsemblPlants" id="AVESA.00010b.r2.2AG0236260.1.CDS.1"/>
    </source>
</evidence>